<feature type="region of interest" description="Disordered" evidence="1">
    <location>
        <begin position="88"/>
        <end position="108"/>
    </location>
</feature>
<keyword evidence="2" id="KW-1133">Transmembrane helix</keyword>
<reference evidence="3" key="1">
    <citation type="journal article" date="2014" name="Front. Microbiol.">
        <title>High frequency of phylogenetically diverse reductive dehalogenase-homologous genes in deep subseafloor sedimentary metagenomes.</title>
        <authorList>
            <person name="Kawai M."/>
            <person name="Futagami T."/>
            <person name="Toyoda A."/>
            <person name="Takaki Y."/>
            <person name="Nishi S."/>
            <person name="Hori S."/>
            <person name="Arai W."/>
            <person name="Tsubouchi T."/>
            <person name="Morono Y."/>
            <person name="Uchiyama I."/>
            <person name="Ito T."/>
            <person name="Fujiyama A."/>
            <person name="Inagaki F."/>
            <person name="Takami H."/>
        </authorList>
    </citation>
    <scope>NUCLEOTIDE SEQUENCE</scope>
    <source>
        <strain evidence="3">Expedition CK06-06</strain>
    </source>
</reference>
<dbReference type="EMBL" id="BARW01028296">
    <property type="protein sequence ID" value="GAJ11370.1"/>
    <property type="molecule type" value="Genomic_DNA"/>
</dbReference>
<name>X1VQ92_9ZZZZ</name>
<sequence length="165" mass="18616">MQGKKGEQIKVYIIIGLALVAAIVGYFRFVHKKPTRDADRTPPAVSIARFDVSQVEINNTRNARWREPPVNEALPVVLRDIFVPLKSPKKAQRRPTEQKPSKPLPSLKLSGTIVGGKRPVAIINDQFVRIGDWIGEYKVVRIGKKEVLLDSGNRKIELEMVKKNE</sequence>
<evidence type="ECO:0000313" key="3">
    <source>
        <dbReference type="EMBL" id="GAJ11370.1"/>
    </source>
</evidence>
<comment type="caution">
    <text evidence="3">The sequence shown here is derived from an EMBL/GenBank/DDBJ whole genome shotgun (WGS) entry which is preliminary data.</text>
</comment>
<dbReference type="AlphaFoldDB" id="X1VQ92"/>
<proteinExistence type="predicted"/>
<evidence type="ECO:0008006" key="4">
    <source>
        <dbReference type="Google" id="ProtNLM"/>
    </source>
</evidence>
<accession>X1VQ92</accession>
<evidence type="ECO:0000256" key="1">
    <source>
        <dbReference type="SAM" id="MobiDB-lite"/>
    </source>
</evidence>
<evidence type="ECO:0000256" key="2">
    <source>
        <dbReference type="SAM" id="Phobius"/>
    </source>
</evidence>
<keyword evidence="2" id="KW-0812">Transmembrane</keyword>
<protein>
    <recommendedName>
        <fullName evidence="4">Type II secretion system protein GspC N-terminal domain-containing protein</fullName>
    </recommendedName>
</protein>
<gene>
    <name evidence="3" type="ORF">S12H4_45712</name>
</gene>
<feature type="transmembrane region" description="Helical" evidence="2">
    <location>
        <begin position="12"/>
        <end position="30"/>
    </location>
</feature>
<organism evidence="3">
    <name type="scientific">marine sediment metagenome</name>
    <dbReference type="NCBI Taxonomy" id="412755"/>
    <lineage>
        <taxon>unclassified sequences</taxon>
        <taxon>metagenomes</taxon>
        <taxon>ecological metagenomes</taxon>
    </lineage>
</organism>
<keyword evidence="2" id="KW-0472">Membrane</keyword>